<feature type="domain" description="Glycosyl transferase family 1" evidence="2">
    <location>
        <begin position="169"/>
        <end position="295"/>
    </location>
</feature>
<sequence>MKLLITTKTVDENDQLLGFFVEWIRLLSKKFEKITVLCLEKGKFELPKNVKVINIGKYRGLDKLRTLFSLCFISFNLRGEYDAVFVHMNPIWMISGGALWKIMRKKRFFWYTSGGVTFKLKVAEKFADTIFTASPESFRLSSKKVIVTGHGIDTELFKPDFSRSNLKEEASRFDLGQANHKLKILSVGRIAPVKNYETLIDAAKILKDGGVDFSVTMVGEAALDSDVRYLASLKFKVKSLKLEENFSFIGKINHNDLPQYYQSHDIFIHLSKTGSLDKVILEAMACRMKVLSSNDSARSFLPPDLIFEENNPVNLASKMMTVGNATIDSDVRGYVFKYHSLDKLIDKLSKKISES</sequence>
<proteinExistence type="predicted"/>
<evidence type="ECO:0000313" key="3">
    <source>
        <dbReference type="EMBL" id="OGN15465.1"/>
    </source>
</evidence>
<dbReference type="Pfam" id="PF00534">
    <property type="entry name" value="Glycos_transf_1"/>
    <property type="match status" value="1"/>
</dbReference>
<organism evidence="3 4">
    <name type="scientific">Candidatus Yanofskybacteria bacterium RIFCSPHIGHO2_02_FULL_43_22</name>
    <dbReference type="NCBI Taxonomy" id="1802681"/>
    <lineage>
        <taxon>Bacteria</taxon>
        <taxon>Candidatus Yanofskyibacteriota</taxon>
    </lineage>
</organism>
<evidence type="ECO:0000256" key="1">
    <source>
        <dbReference type="ARBA" id="ARBA00022679"/>
    </source>
</evidence>
<dbReference type="PANTHER" id="PTHR46401">
    <property type="entry name" value="GLYCOSYLTRANSFERASE WBBK-RELATED"/>
    <property type="match status" value="1"/>
</dbReference>
<accession>A0A1F8FQZ6</accession>
<keyword evidence="1" id="KW-0808">Transferase</keyword>
<dbReference type="InterPro" id="IPR001296">
    <property type="entry name" value="Glyco_trans_1"/>
</dbReference>
<dbReference type="PANTHER" id="PTHR46401:SF2">
    <property type="entry name" value="GLYCOSYLTRANSFERASE WBBK-RELATED"/>
    <property type="match status" value="1"/>
</dbReference>
<dbReference type="SUPFAM" id="SSF53756">
    <property type="entry name" value="UDP-Glycosyltransferase/glycogen phosphorylase"/>
    <property type="match status" value="1"/>
</dbReference>
<dbReference type="CDD" id="cd03801">
    <property type="entry name" value="GT4_PimA-like"/>
    <property type="match status" value="1"/>
</dbReference>
<dbReference type="AlphaFoldDB" id="A0A1F8FQZ6"/>
<evidence type="ECO:0000259" key="2">
    <source>
        <dbReference type="Pfam" id="PF00534"/>
    </source>
</evidence>
<gene>
    <name evidence="3" type="ORF">A3J47_02740</name>
</gene>
<evidence type="ECO:0000313" key="4">
    <source>
        <dbReference type="Proteomes" id="UP000176581"/>
    </source>
</evidence>
<dbReference type="GO" id="GO:0009103">
    <property type="term" value="P:lipopolysaccharide biosynthetic process"/>
    <property type="evidence" value="ECO:0007669"/>
    <property type="project" value="TreeGrafter"/>
</dbReference>
<comment type="caution">
    <text evidence="3">The sequence shown here is derived from an EMBL/GenBank/DDBJ whole genome shotgun (WGS) entry which is preliminary data.</text>
</comment>
<reference evidence="3 4" key="1">
    <citation type="journal article" date="2016" name="Nat. Commun.">
        <title>Thousands of microbial genomes shed light on interconnected biogeochemical processes in an aquifer system.</title>
        <authorList>
            <person name="Anantharaman K."/>
            <person name="Brown C.T."/>
            <person name="Hug L.A."/>
            <person name="Sharon I."/>
            <person name="Castelle C.J."/>
            <person name="Probst A.J."/>
            <person name="Thomas B.C."/>
            <person name="Singh A."/>
            <person name="Wilkins M.J."/>
            <person name="Karaoz U."/>
            <person name="Brodie E.L."/>
            <person name="Williams K.H."/>
            <person name="Hubbard S.S."/>
            <person name="Banfield J.F."/>
        </authorList>
    </citation>
    <scope>NUCLEOTIDE SEQUENCE [LARGE SCALE GENOMIC DNA]</scope>
</reference>
<dbReference type="Proteomes" id="UP000176581">
    <property type="component" value="Unassembled WGS sequence"/>
</dbReference>
<dbReference type="Gene3D" id="3.40.50.2000">
    <property type="entry name" value="Glycogen Phosphorylase B"/>
    <property type="match status" value="1"/>
</dbReference>
<name>A0A1F8FQZ6_9BACT</name>
<dbReference type="GO" id="GO:0016757">
    <property type="term" value="F:glycosyltransferase activity"/>
    <property type="evidence" value="ECO:0007669"/>
    <property type="project" value="InterPro"/>
</dbReference>
<dbReference type="EMBL" id="MGJV01000009">
    <property type="protein sequence ID" value="OGN15465.1"/>
    <property type="molecule type" value="Genomic_DNA"/>
</dbReference>
<protein>
    <recommendedName>
        <fullName evidence="2">Glycosyl transferase family 1 domain-containing protein</fullName>
    </recommendedName>
</protein>